<keyword evidence="3" id="KW-1185">Reference proteome</keyword>
<reference evidence="2" key="2">
    <citation type="submission" date="2020-05" db="UniProtKB">
        <authorList>
            <consortium name="EnsemblMetazoa"/>
        </authorList>
    </citation>
    <scope>IDENTIFICATION</scope>
    <source>
        <strain evidence="2">IAEA</strain>
    </source>
</reference>
<evidence type="ECO:0000256" key="1">
    <source>
        <dbReference type="SAM" id="Phobius"/>
    </source>
</evidence>
<keyword evidence="1" id="KW-1133">Transmembrane helix</keyword>
<keyword evidence="1" id="KW-0812">Transmembrane</keyword>
<proteinExistence type="predicted"/>
<dbReference type="EnsemblMetazoa" id="GBRI008601-RA">
    <property type="protein sequence ID" value="GBRI008601-PA"/>
    <property type="gene ID" value="GBRI008601"/>
</dbReference>
<evidence type="ECO:0000313" key="2">
    <source>
        <dbReference type="EnsemblMetazoa" id="GBRI008601-PA"/>
    </source>
</evidence>
<evidence type="ECO:0000313" key="3">
    <source>
        <dbReference type="Proteomes" id="UP000091820"/>
    </source>
</evidence>
<organism evidence="2 3">
    <name type="scientific">Glossina brevipalpis</name>
    <dbReference type="NCBI Taxonomy" id="37001"/>
    <lineage>
        <taxon>Eukaryota</taxon>
        <taxon>Metazoa</taxon>
        <taxon>Ecdysozoa</taxon>
        <taxon>Arthropoda</taxon>
        <taxon>Hexapoda</taxon>
        <taxon>Insecta</taxon>
        <taxon>Pterygota</taxon>
        <taxon>Neoptera</taxon>
        <taxon>Endopterygota</taxon>
        <taxon>Diptera</taxon>
        <taxon>Brachycera</taxon>
        <taxon>Muscomorpha</taxon>
        <taxon>Hippoboscoidea</taxon>
        <taxon>Glossinidae</taxon>
        <taxon>Glossina</taxon>
    </lineage>
</organism>
<sequence>MRVGEGTHPSFVLLRCVLVLLLLLLPATPLLLMLCELLLLYSTGVEFGDVSTFITPKCGACIRFPVQPNYRIFADFFVTSNEHFLDSYNDLNSIIQLFNIEHNNTIVSSRFVG</sequence>
<protein>
    <submittedName>
        <fullName evidence="2">Uncharacterized protein</fullName>
    </submittedName>
</protein>
<name>A0A1A9W767_9MUSC</name>
<dbReference type="Proteomes" id="UP000091820">
    <property type="component" value="Unassembled WGS sequence"/>
</dbReference>
<keyword evidence="1" id="KW-0472">Membrane</keyword>
<reference evidence="3" key="1">
    <citation type="submission" date="2014-03" db="EMBL/GenBank/DDBJ databases">
        <authorList>
            <person name="Aksoy S."/>
            <person name="Warren W."/>
            <person name="Wilson R.K."/>
        </authorList>
    </citation>
    <scope>NUCLEOTIDE SEQUENCE [LARGE SCALE GENOMIC DNA]</scope>
    <source>
        <strain evidence="3">IAEA</strain>
    </source>
</reference>
<feature type="transmembrane region" description="Helical" evidence="1">
    <location>
        <begin position="12"/>
        <end position="34"/>
    </location>
</feature>
<accession>A0A1A9W767</accession>
<dbReference type="VEuPathDB" id="VectorBase:GBRI008601"/>
<dbReference type="AlphaFoldDB" id="A0A1A9W767"/>